<feature type="compositionally biased region" description="Acidic residues" evidence="1">
    <location>
        <begin position="55"/>
        <end position="66"/>
    </location>
</feature>
<feature type="compositionally biased region" description="Basic and acidic residues" evidence="1">
    <location>
        <begin position="528"/>
        <end position="545"/>
    </location>
</feature>
<feature type="compositionally biased region" description="Polar residues" evidence="1">
    <location>
        <begin position="370"/>
        <end position="384"/>
    </location>
</feature>
<evidence type="ECO:0000256" key="2">
    <source>
        <dbReference type="SAM" id="Phobius"/>
    </source>
</evidence>
<feature type="compositionally biased region" description="Polar residues" evidence="1">
    <location>
        <begin position="438"/>
        <end position="452"/>
    </location>
</feature>
<feature type="compositionally biased region" description="Basic and acidic residues" evidence="1">
    <location>
        <begin position="360"/>
        <end position="369"/>
    </location>
</feature>
<organism evidence="3 5">
    <name type="scientific">Ostreobium quekettii</name>
    <dbReference type="NCBI Taxonomy" id="121088"/>
    <lineage>
        <taxon>Eukaryota</taxon>
        <taxon>Viridiplantae</taxon>
        <taxon>Chlorophyta</taxon>
        <taxon>core chlorophytes</taxon>
        <taxon>Ulvophyceae</taxon>
        <taxon>TCBD clade</taxon>
        <taxon>Bryopsidales</taxon>
        <taxon>Ostreobineae</taxon>
        <taxon>Ostreobiaceae</taxon>
        <taxon>Ostreobium</taxon>
    </lineage>
</organism>
<evidence type="ECO:0000313" key="4">
    <source>
        <dbReference type="EMBL" id="CAD7695162.1"/>
    </source>
</evidence>
<feature type="region of interest" description="Disordered" evidence="1">
    <location>
        <begin position="1"/>
        <end position="184"/>
    </location>
</feature>
<dbReference type="Proteomes" id="UP000708148">
    <property type="component" value="Unassembled WGS sequence"/>
</dbReference>
<dbReference type="EMBL" id="CAJHUC010000313">
    <property type="protein sequence ID" value="CAD7695162.1"/>
    <property type="molecule type" value="Genomic_DNA"/>
</dbReference>
<sequence length="692" mass="74927">MDQLPPGGRPGSGGSGAGKLFTERGVYGSPVSNDSPSPGADEGRSFGFRCRYPPDDSDSASSDLEEEAARGSAASSEEVRTRHRSGRQHVGRSGEKILPEPTRIKPGESQKPLRGAVVTMPRSYAPKSWRTGGSRDQEAALHPGGSVGPGAPLTAVFPQQTTSKASSNILGNPLYDGPQPTQAPMSAKSLFKTKLKTTAPTAPLQIKRADLRPIVSPELQVEERRELLDRDGELCHPTASQGWKVYPGIVAGKDANELSCGLPVRQPLYGDQGIPDPPMPDYLNQEVPEVPEPRVSSRYLTQETPEPLRLEPLEPRVSSRYLTQETPEPLSLDTLSPRNDVINSSSPVHEGEPDGSSTETRAENKRSEQSESSAGKENLQSSESFAFDNRFNRLAKPGLMTGSGGLFHVGRSMRPEASTTEGSRQQAREAEKQKRPLQINTGAISHALNQNWPKGFRNPRSEGQTGGKRGLRIPKASDLPQPDGASIGIDCVLVGQQPIQATLDAEGYVVSRVPRLPASSGPVPSRTRKLDTKRPQCADEREAMKSKGQPKLSAKVEPRTGSPESPQSRGSLPSESSCMDSDDTCATPESVFGVKLHRSRAGRHKGESDDSAGQLTEERRRKRRTKRRPGRDNEYSVVLKINMQSLLEFFLLLIILAIATLWCFTASRCAGEGPWPLSCVPWTSMLPPPSAS</sequence>
<feature type="region of interest" description="Disordered" evidence="1">
    <location>
        <begin position="597"/>
        <end position="632"/>
    </location>
</feature>
<feature type="region of interest" description="Disordered" evidence="1">
    <location>
        <begin position="291"/>
        <end position="384"/>
    </location>
</feature>
<feature type="transmembrane region" description="Helical" evidence="2">
    <location>
        <begin position="646"/>
        <end position="664"/>
    </location>
</feature>
<feature type="region of interest" description="Disordered" evidence="1">
    <location>
        <begin position="514"/>
        <end position="584"/>
    </location>
</feature>
<evidence type="ECO:0000256" key="1">
    <source>
        <dbReference type="SAM" id="MobiDB-lite"/>
    </source>
</evidence>
<name>A0A8S1ILU7_9CHLO</name>
<feature type="compositionally biased region" description="Polar residues" evidence="1">
    <location>
        <begin position="333"/>
        <end position="347"/>
    </location>
</feature>
<comment type="caution">
    <text evidence="3">The sequence shown here is derived from an EMBL/GenBank/DDBJ whole genome shotgun (WGS) entry which is preliminary data.</text>
</comment>
<dbReference type="AlphaFoldDB" id="A0A8S1ILU7"/>
<evidence type="ECO:0000313" key="3">
    <source>
        <dbReference type="EMBL" id="CAD7694652.1"/>
    </source>
</evidence>
<accession>A0A8S1ILU7</accession>
<evidence type="ECO:0000313" key="5">
    <source>
        <dbReference type="Proteomes" id="UP000708148"/>
    </source>
</evidence>
<reference evidence="3" key="1">
    <citation type="submission" date="2020-12" db="EMBL/GenBank/DDBJ databases">
        <authorList>
            <person name="Iha C."/>
        </authorList>
    </citation>
    <scope>NUCLEOTIDE SEQUENCE</scope>
</reference>
<proteinExistence type="predicted"/>
<protein>
    <submittedName>
        <fullName evidence="3">Uncharacterized protein</fullName>
    </submittedName>
</protein>
<feature type="compositionally biased region" description="Basic residues" evidence="1">
    <location>
        <begin position="81"/>
        <end position="90"/>
    </location>
</feature>
<keyword evidence="2" id="KW-0472">Membrane</keyword>
<gene>
    <name evidence="3" type="ORF">OSTQU699_LOCUS15</name>
    <name evidence="4" type="ORF">OSTQU699_LOCUS523</name>
</gene>
<feature type="compositionally biased region" description="Polar residues" evidence="1">
    <location>
        <begin position="157"/>
        <end position="170"/>
    </location>
</feature>
<keyword evidence="5" id="KW-1185">Reference proteome</keyword>
<dbReference type="EMBL" id="CAJHUC010000009">
    <property type="protein sequence ID" value="CAD7694652.1"/>
    <property type="molecule type" value="Genomic_DNA"/>
</dbReference>
<feature type="compositionally biased region" description="Polar residues" evidence="1">
    <location>
        <begin position="562"/>
        <end position="579"/>
    </location>
</feature>
<keyword evidence="2" id="KW-0812">Transmembrane</keyword>
<feature type="region of interest" description="Disordered" evidence="1">
    <location>
        <begin position="405"/>
        <end position="482"/>
    </location>
</feature>
<feature type="compositionally biased region" description="Basic residues" evidence="1">
    <location>
        <begin position="620"/>
        <end position="629"/>
    </location>
</feature>
<feature type="compositionally biased region" description="Basic and acidic residues" evidence="1">
    <location>
        <begin position="92"/>
        <end position="108"/>
    </location>
</feature>
<keyword evidence="2" id="KW-1133">Transmembrane helix</keyword>